<gene>
    <name evidence="1" type="ORF">TTHERM_000147669</name>
</gene>
<organism evidence="1 2">
    <name type="scientific">Tetrahymena thermophila (strain SB210)</name>
    <dbReference type="NCBI Taxonomy" id="312017"/>
    <lineage>
        <taxon>Eukaryota</taxon>
        <taxon>Sar</taxon>
        <taxon>Alveolata</taxon>
        <taxon>Ciliophora</taxon>
        <taxon>Intramacronucleata</taxon>
        <taxon>Oligohymenophorea</taxon>
        <taxon>Hymenostomatida</taxon>
        <taxon>Tetrahymenina</taxon>
        <taxon>Tetrahymenidae</taxon>
        <taxon>Tetrahymena</taxon>
    </lineage>
</organism>
<dbReference type="InParanoid" id="W7X6H2"/>
<evidence type="ECO:0000313" key="1">
    <source>
        <dbReference type="EMBL" id="EWS73012.1"/>
    </source>
</evidence>
<name>W7X6H2_TETTS</name>
<protein>
    <recommendedName>
        <fullName evidence="3">Tetratricopeptide repeat protein</fullName>
    </recommendedName>
</protein>
<evidence type="ECO:0000313" key="2">
    <source>
        <dbReference type="Proteomes" id="UP000009168"/>
    </source>
</evidence>
<proteinExistence type="predicted"/>
<reference evidence="2" key="1">
    <citation type="journal article" date="2006" name="PLoS Biol.">
        <title>Macronuclear genome sequence of the ciliate Tetrahymena thermophila, a model eukaryote.</title>
        <authorList>
            <person name="Eisen J.A."/>
            <person name="Coyne R.S."/>
            <person name="Wu M."/>
            <person name="Wu D."/>
            <person name="Thiagarajan M."/>
            <person name="Wortman J.R."/>
            <person name="Badger J.H."/>
            <person name="Ren Q."/>
            <person name="Amedeo P."/>
            <person name="Jones K.M."/>
            <person name="Tallon L.J."/>
            <person name="Delcher A.L."/>
            <person name="Salzberg S.L."/>
            <person name="Silva J.C."/>
            <person name="Haas B.J."/>
            <person name="Majoros W.H."/>
            <person name="Farzad M."/>
            <person name="Carlton J.M."/>
            <person name="Smith R.K. Jr."/>
            <person name="Garg J."/>
            <person name="Pearlman R.E."/>
            <person name="Karrer K.M."/>
            <person name="Sun L."/>
            <person name="Manning G."/>
            <person name="Elde N.C."/>
            <person name="Turkewitz A.P."/>
            <person name="Asai D.J."/>
            <person name="Wilkes D.E."/>
            <person name="Wang Y."/>
            <person name="Cai H."/>
            <person name="Collins K."/>
            <person name="Stewart B.A."/>
            <person name="Lee S.R."/>
            <person name="Wilamowska K."/>
            <person name="Weinberg Z."/>
            <person name="Ruzzo W.L."/>
            <person name="Wloga D."/>
            <person name="Gaertig J."/>
            <person name="Frankel J."/>
            <person name="Tsao C.-C."/>
            <person name="Gorovsky M.A."/>
            <person name="Keeling P.J."/>
            <person name="Waller R.F."/>
            <person name="Patron N.J."/>
            <person name="Cherry J.M."/>
            <person name="Stover N.A."/>
            <person name="Krieger C.J."/>
            <person name="del Toro C."/>
            <person name="Ryder H.F."/>
            <person name="Williamson S.C."/>
            <person name="Barbeau R.A."/>
            <person name="Hamilton E.P."/>
            <person name="Orias E."/>
        </authorList>
    </citation>
    <scope>NUCLEOTIDE SEQUENCE [LARGE SCALE GENOMIC DNA]</scope>
    <source>
        <strain evidence="2">SB210</strain>
    </source>
</reference>
<dbReference type="RefSeq" id="XP_012654409.1">
    <property type="nucleotide sequence ID" value="XM_012798955.1"/>
</dbReference>
<dbReference type="Proteomes" id="UP000009168">
    <property type="component" value="Unassembled WGS sequence"/>
</dbReference>
<accession>W7X6H2</accession>
<keyword evidence="2" id="KW-1185">Reference proteome</keyword>
<dbReference type="EMBL" id="GG662603">
    <property type="protein sequence ID" value="EWS73012.1"/>
    <property type="molecule type" value="Genomic_DNA"/>
</dbReference>
<dbReference type="AlphaFoldDB" id="W7X6H2"/>
<evidence type="ECO:0008006" key="3">
    <source>
        <dbReference type="Google" id="ProtNLM"/>
    </source>
</evidence>
<sequence>MMQGKYEDALKYMQKANLLSEKKITELHVQFSGIQFYEFLNHIVQIKQSKQFMNIYAGRKYQLANIIYKYCQKQQLEQSIKFYEVSFLNNTDHNGFIKNYQQQNNQETQFSNYLSSEHNEENNNNSLNLHTSSAILKRSYFYSNKFYLKQKHGHNYNKFNNQTIIQTCQFQENKALLTQAIDLLQEASFVYQEFYLRTESNLQKVY</sequence>
<dbReference type="GeneID" id="24437529"/>
<dbReference type="KEGG" id="tet:TTHERM_000147669"/>